<comment type="caution">
    <text evidence="1">The sequence shown here is derived from an EMBL/GenBank/DDBJ whole genome shotgun (WGS) entry which is preliminary data.</text>
</comment>
<keyword evidence="2" id="KW-1185">Reference proteome</keyword>
<sequence>MPVQHKFGWPKDNKAPQEYIQRATDSGRPAGRLPILTDEHKDFMIEWTDENINFVTLDDMLEVLTDRFGKLDI</sequence>
<reference evidence="1 2" key="1">
    <citation type="journal article" date="2018" name="G3 (Bethesda)">
        <title>Phylogenetic and Phylogenomic Definition of Rhizopus Species.</title>
        <authorList>
            <person name="Gryganskyi A.P."/>
            <person name="Golan J."/>
            <person name="Dolatabadi S."/>
            <person name="Mondo S."/>
            <person name="Robb S."/>
            <person name="Idnurm A."/>
            <person name="Muszewska A."/>
            <person name="Steczkiewicz K."/>
            <person name="Masonjones S."/>
            <person name="Liao H.L."/>
            <person name="Gajdeczka M.T."/>
            <person name="Anike F."/>
            <person name="Vuek A."/>
            <person name="Anishchenko I.M."/>
            <person name="Voigt K."/>
            <person name="de Hoog G.S."/>
            <person name="Smith M.E."/>
            <person name="Heitman J."/>
            <person name="Vilgalys R."/>
            <person name="Stajich J.E."/>
        </authorList>
    </citation>
    <scope>NUCLEOTIDE SEQUENCE [LARGE SCALE GENOMIC DNA]</scope>
    <source>
        <strain evidence="1 2">LSU 92-RS-03</strain>
    </source>
</reference>
<name>A0A367KPX5_RHIST</name>
<dbReference type="Proteomes" id="UP000253551">
    <property type="component" value="Unassembled WGS sequence"/>
</dbReference>
<accession>A0A367KPX5</accession>
<dbReference type="OrthoDB" id="2284811at2759"/>
<evidence type="ECO:0000313" key="1">
    <source>
        <dbReference type="EMBL" id="RCI04239.1"/>
    </source>
</evidence>
<evidence type="ECO:0000313" key="2">
    <source>
        <dbReference type="Proteomes" id="UP000253551"/>
    </source>
</evidence>
<proteinExistence type="predicted"/>
<gene>
    <name evidence="1" type="ORF">CU098_013021</name>
</gene>
<dbReference type="AlphaFoldDB" id="A0A367KPX5"/>
<organism evidence="1 2">
    <name type="scientific">Rhizopus stolonifer</name>
    <name type="common">Rhizopus nigricans</name>
    <dbReference type="NCBI Taxonomy" id="4846"/>
    <lineage>
        <taxon>Eukaryota</taxon>
        <taxon>Fungi</taxon>
        <taxon>Fungi incertae sedis</taxon>
        <taxon>Mucoromycota</taxon>
        <taxon>Mucoromycotina</taxon>
        <taxon>Mucoromycetes</taxon>
        <taxon>Mucorales</taxon>
        <taxon>Mucorineae</taxon>
        <taxon>Rhizopodaceae</taxon>
        <taxon>Rhizopus</taxon>
    </lineage>
</organism>
<feature type="non-terminal residue" evidence="1">
    <location>
        <position position="73"/>
    </location>
</feature>
<protein>
    <submittedName>
        <fullName evidence="1">Uncharacterized protein</fullName>
    </submittedName>
</protein>
<dbReference type="EMBL" id="PJQM01000743">
    <property type="protein sequence ID" value="RCI04239.1"/>
    <property type="molecule type" value="Genomic_DNA"/>
</dbReference>